<dbReference type="InterPro" id="IPR004681">
    <property type="entry name" value="TRAP_DctM"/>
</dbReference>
<comment type="caution">
    <text evidence="7">Lacks conserved residue(s) required for the propagation of feature annotation.</text>
</comment>
<dbReference type="KEGG" id="pus:CKA81_13070"/>
<feature type="transmembrane region" description="Helical" evidence="7">
    <location>
        <begin position="267"/>
        <end position="290"/>
    </location>
</feature>
<dbReference type="EMBL" id="CP022987">
    <property type="protein sequence ID" value="QAA94666.1"/>
    <property type="molecule type" value="Genomic_DNA"/>
</dbReference>
<dbReference type="Pfam" id="PF06808">
    <property type="entry name" value="DctM"/>
    <property type="match status" value="1"/>
</dbReference>
<feature type="transmembrane region" description="Helical" evidence="7">
    <location>
        <begin position="169"/>
        <end position="190"/>
    </location>
</feature>
<comment type="subunit">
    <text evidence="7">The complex comprises the extracytoplasmic solute receptor protein and the two transmembrane proteins.</text>
</comment>
<reference evidence="9 10" key="1">
    <citation type="submission" date="2017-08" db="EMBL/GenBank/DDBJ databases">
        <authorList>
            <person name="Park S.-J."/>
            <person name="Kim H."/>
        </authorList>
    </citation>
    <scope>NUCLEOTIDE SEQUENCE [LARGE SCALE GENOMIC DNA]</scope>
    <source>
        <strain evidence="10">ye3</strain>
    </source>
</reference>
<keyword evidence="4 7" id="KW-0812">Transmembrane</keyword>
<feature type="transmembrane region" description="Helical" evidence="7">
    <location>
        <begin position="357"/>
        <end position="384"/>
    </location>
</feature>
<dbReference type="Proteomes" id="UP000283474">
    <property type="component" value="Chromosome"/>
</dbReference>
<dbReference type="InterPro" id="IPR010656">
    <property type="entry name" value="DctM"/>
</dbReference>
<evidence type="ECO:0000259" key="8">
    <source>
        <dbReference type="Pfam" id="PF06808"/>
    </source>
</evidence>
<evidence type="ECO:0000256" key="4">
    <source>
        <dbReference type="ARBA" id="ARBA00022692"/>
    </source>
</evidence>
<dbReference type="PIRSF" id="PIRSF006066">
    <property type="entry name" value="HI0050"/>
    <property type="match status" value="1"/>
</dbReference>
<evidence type="ECO:0000256" key="3">
    <source>
        <dbReference type="ARBA" id="ARBA00022519"/>
    </source>
</evidence>
<keyword evidence="5 7" id="KW-1133">Transmembrane helix</keyword>
<feature type="transmembrane region" description="Helical" evidence="7">
    <location>
        <begin position="310"/>
        <end position="326"/>
    </location>
</feature>
<keyword evidence="2" id="KW-1003">Cell membrane</keyword>
<evidence type="ECO:0000256" key="6">
    <source>
        <dbReference type="ARBA" id="ARBA00023136"/>
    </source>
</evidence>
<sequence length="425" mass="44320">MISAYMMVLAFTVLLVLGTPIAFAMSLAAVFAITLFDPAPLVLLPQLFFTSTNNFSLLAIPLFIFAGALMAKGGITDLLVNFSRAVLGHFKGGLAQANILSNTCMAAVSGSATADVAAVGSIMIPAMTRSGYPPTFAVSVTSCAAMLATIIPPSVVAIIYATITGVSVGQLFLAGAVPGLLSAAGMMLLTRMYAVRFNMPSDEKANWTERLRLFILAVPALMMPVIIVGGILGGIFTATEAGAVACAYALVYTIYKGKARPRALYETVLEAAVITGAALIVVGGCALFSWELVRSGATEAVTDAIMTFSDNPHVVAALIIGFLLLLGTVMEPVPALILSGPLIVTAVSTFGLDPLSFGVACLMALILGAVTPPVGILAMVACRIARIPYSSTFRPIMPFVLLWLGLIVLILYVPIISNFLPSFIK</sequence>
<name>A0A410GED8_9BURK</name>
<organism evidence="9 10">
    <name type="scientific">Pollutimonas thiosulfatoxidans</name>
    <dbReference type="NCBI Taxonomy" id="2028345"/>
    <lineage>
        <taxon>Bacteria</taxon>
        <taxon>Pseudomonadati</taxon>
        <taxon>Pseudomonadota</taxon>
        <taxon>Betaproteobacteria</taxon>
        <taxon>Burkholderiales</taxon>
        <taxon>Alcaligenaceae</taxon>
        <taxon>Pollutimonas</taxon>
    </lineage>
</organism>
<evidence type="ECO:0000313" key="9">
    <source>
        <dbReference type="EMBL" id="QAA94666.1"/>
    </source>
</evidence>
<gene>
    <name evidence="9" type="ORF">CKA81_13070</name>
</gene>
<feature type="transmembrane region" description="Helical" evidence="7">
    <location>
        <begin position="136"/>
        <end position="163"/>
    </location>
</feature>
<keyword evidence="6 7" id="KW-0472">Membrane</keyword>
<dbReference type="PANTHER" id="PTHR33362:SF2">
    <property type="entry name" value="TRAP TRANSPORTER LARGE PERMEASE PROTEIN"/>
    <property type="match status" value="1"/>
</dbReference>
<feature type="transmembrane region" description="Helical" evidence="7">
    <location>
        <begin position="211"/>
        <end position="232"/>
    </location>
</feature>
<proteinExistence type="inferred from homology"/>
<dbReference type="GO" id="GO:0022857">
    <property type="term" value="F:transmembrane transporter activity"/>
    <property type="evidence" value="ECO:0007669"/>
    <property type="project" value="UniProtKB-UniRule"/>
</dbReference>
<dbReference type="GO" id="GO:0005886">
    <property type="term" value="C:plasma membrane"/>
    <property type="evidence" value="ECO:0007669"/>
    <property type="project" value="UniProtKB-SubCell"/>
</dbReference>
<dbReference type="NCBIfam" id="TIGR00786">
    <property type="entry name" value="dctM"/>
    <property type="match status" value="1"/>
</dbReference>
<dbReference type="AlphaFoldDB" id="A0A410GED8"/>
<feature type="transmembrane region" description="Helical" evidence="7">
    <location>
        <begin position="396"/>
        <end position="416"/>
    </location>
</feature>
<protein>
    <recommendedName>
        <fullName evidence="7">TRAP transporter large permease protein</fullName>
    </recommendedName>
</protein>
<evidence type="ECO:0000256" key="2">
    <source>
        <dbReference type="ARBA" id="ARBA00022475"/>
    </source>
</evidence>
<dbReference type="PANTHER" id="PTHR33362">
    <property type="entry name" value="SIALIC ACID TRAP TRANSPORTER PERMEASE PROTEIN SIAT-RELATED"/>
    <property type="match status" value="1"/>
</dbReference>
<dbReference type="RefSeq" id="WP_128355663.1">
    <property type="nucleotide sequence ID" value="NZ_CP022987.1"/>
</dbReference>
<evidence type="ECO:0000256" key="5">
    <source>
        <dbReference type="ARBA" id="ARBA00022989"/>
    </source>
</evidence>
<keyword evidence="3 7" id="KW-0997">Cell inner membrane</keyword>
<keyword evidence="7" id="KW-0813">Transport</keyword>
<evidence type="ECO:0000256" key="1">
    <source>
        <dbReference type="ARBA" id="ARBA00004429"/>
    </source>
</evidence>
<keyword evidence="10" id="KW-1185">Reference proteome</keyword>
<feature type="domain" description="TRAP C4-dicarboxylate transport system permease DctM subunit" evidence="8">
    <location>
        <begin position="9"/>
        <end position="414"/>
    </location>
</feature>
<comment type="function">
    <text evidence="7">Part of the tripartite ATP-independent periplasmic (TRAP) transport system.</text>
</comment>
<evidence type="ECO:0000256" key="7">
    <source>
        <dbReference type="RuleBase" id="RU369079"/>
    </source>
</evidence>
<accession>A0A410GED8</accession>
<comment type="subcellular location">
    <subcellularLocation>
        <location evidence="1 7">Cell inner membrane</location>
        <topology evidence="1 7">Multi-pass membrane protein</topology>
    </subcellularLocation>
</comment>
<comment type="similarity">
    <text evidence="7">Belongs to the TRAP transporter large permease family.</text>
</comment>
<dbReference type="OrthoDB" id="9777699at2"/>
<feature type="transmembrane region" description="Helical" evidence="7">
    <location>
        <begin position="56"/>
        <end position="75"/>
    </location>
</feature>
<evidence type="ECO:0000313" key="10">
    <source>
        <dbReference type="Proteomes" id="UP000283474"/>
    </source>
</evidence>